<evidence type="ECO:0000256" key="6">
    <source>
        <dbReference type="SAM" id="MobiDB-lite"/>
    </source>
</evidence>
<evidence type="ECO:0000256" key="4">
    <source>
        <dbReference type="ARBA" id="ARBA00022989"/>
    </source>
</evidence>
<keyword evidence="5 7" id="KW-0472">Membrane</keyword>
<keyword evidence="4 7" id="KW-1133">Transmembrane helix</keyword>
<feature type="transmembrane region" description="Helical" evidence="7">
    <location>
        <begin position="91"/>
        <end position="124"/>
    </location>
</feature>
<dbReference type="RefSeq" id="WP_229890997.1">
    <property type="nucleotide sequence ID" value="NZ_BMTP01000006.1"/>
</dbReference>
<evidence type="ECO:0000313" key="8">
    <source>
        <dbReference type="EMBL" id="GGU39069.1"/>
    </source>
</evidence>
<evidence type="ECO:0000313" key="9">
    <source>
        <dbReference type="Proteomes" id="UP000636661"/>
    </source>
</evidence>
<reference evidence="8" key="2">
    <citation type="submission" date="2020-09" db="EMBL/GenBank/DDBJ databases">
        <authorList>
            <person name="Sun Q."/>
            <person name="Ohkuma M."/>
        </authorList>
    </citation>
    <scope>NUCLEOTIDE SEQUENCE</scope>
    <source>
        <strain evidence="8">JCM 4391</strain>
    </source>
</reference>
<keyword evidence="3 7" id="KW-0812">Transmembrane</keyword>
<dbReference type="Pfam" id="PF06081">
    <property type="entry name" value="ArAE_1"/>
    <property type="match status" value="1"/>
</dbReference>
<protein>
    <submittedName>
        <fullName evidence="8">FUSC family protein</fullName>
    </submittedName>
</protein>
<sequence>MNPAARARELWHGAGWEAAAVGGSVRRALTGPGPERDLAVQAVKAAGAAILAWAVAGWWWQAPLALMAPWTAVALVQSTVYRSVRTGVQQVVLIAAGTVLAAAAAGLTGGNTMAAMAIVLPVTALLGNYSRFEGQGVYASTTALFVLVYGSFSGFDILHRLLETLLGAVIGIGVNALVLPPVHLRHAHESLCRLPREGGELLRSMAEEMERGYERRQAQEWHARARRLPQRLADLRNARMWTRESLRLNPGRRIRRPGPELPSTQWDAAWERVADHLTALTGMLAEAAGDRPRLRPPPDTVLGEVPALLHALADVCEADCETLAGGPGAGSPDAARDGTRDAVRDDPGDGGGVRGEALERAWAAQRRLKARLTEHDDETATSVGGLAAETQRLLYDLDDARPVPRGV</sequence>
<comment type="subcellular location">
    <subcellularLocation>
        <location evidence="1">Cell membrane</location>
        <topology evidence="1">Multi-pass membrane protein</topology>
    </subcellularLocation>
</comment>
<feature type="region of interest" description="Disordered" evidence="6">
    <location>
        <begin position="324"/>
        <end position="356"/>
    </location>
</feature>
<comment type="caution">
    <text evidence="8">The sequence shown here is derived from an EMBL/GenBank/DDBJ whole genome shotgun (WGS) entry which is preliminary data.</text>
</comment>
<accession>A0A918M501</accession>
<dbReference type="Proteomes" id="UP000636661">
    <property type="component" value="Unassembled WGS sequence"/>
</dbReference>
<evidence type="ECO:0000256" key="2">
    <source>
        <dbReference type="ARBA" id="ARBA00022475"/>
    </source>
</evidence>
<keyword evidence="2" id="KW-1003">Cell membrane</keyword>
<dbReference type="InterPro" id="IPR010343">
    <property type="entry name" value="ArAE_1"/>
</dbReference>
<organism evidence="8 9">
    <name type="scientific">Streptomyces lavendofoliae</name>
    <dbReference type="NCBI Taxonomy" id="67314"/>
    <lineage>
        <taxon>Bacteria</taxon>
        <taxon>Bacillati</taxon>
        <taxon>Actinomycetota</taxon>
        <taxon>Actinomycetes</taxon>
        <taxon>Kitasatosporales</taxon>
        <taxon>Streptomycetaceae</taxon>
        <taxon>Streptomyces</taxon>
    </lineage>
</organism>
<keyword evidence="9" id="KW-1185">Reference proteome</keyword>
<feature type="compositionally biased region" description="Basic and acidic residues" evidence="6">
    <location>
        <begin position="334"/>
        <end position="347"/>
    </location>
</feature>
<dbReference type="EMBL" id="BMTP01000006">
    <property type="protein sequence ID" value="GGU39069.1"/>
    <property type="molecule type" value="Genomic_DNA"/>
</dbReference>
<feature type="transmembrane region" description="Helical" evidence="7">
    <location>
        <begin position="136"/>
        <end position="158"/>
    </location>
</feature>
<reference evidence="8" key="1">
    <citation type="journal article" date="2014" name="Int. J. Syst. Evol. Microbiol.">
        <title>Complete genome sequence of Corynebacterium casei LMG S-19264T (=DSM 44701T), isolated from a smear-ripened cheese.</title>
        <authorList>
            <consortium name="US DOE Joint Genome Institute (JGI-PGF)"/>
            <person name="Walter F."/>
            <person name="Albersmeier A."/>
            <person name="Kalinowski J."/>
            <person name="Ruckert C."/>
        </authorList>
    </citation>
    <scope>NUCLEOTIDE SEQUENCE</scope>
    <source>
        <strain evidence="8">JCM 4391</strain>
    </source>
</reference>
<proteinExistence type="predicted"/>
<dbReference type="GO" id="GO:0005886">
    <property type="term" value="C:plasma membrane"/>
    <property type="evidence" value="ECO:0007669"/>
    <property type="project" value="UniProtKB-SubCell"/>
</dbReference>
<gene>
    <name evidence="8" type="ORF">GCM10010274_28130</name>
</gene>
<name>A0A918M501_9ACTN</name>
<evidence type="ECO:0000256" key="5">
    <source>
        <dbReference type="ARBA" id="ARBA00023136"/>
    </source>
</evidence>
<evidence type="ECO:0000256" key="7">
    <source>
        <dbReference type="SAM" id="Phobius"/>
    </source>
</evidence>
<evidence type="ECO:0000256" key="3">
    <source>
        <dbReference type="ARBA" id="ARBA00022692"/>
    </source>
</evidence>
<evidence type="ECO:0000256" key="1">
    <source>
        <dbReference type="ARBA" id="ARBA00004651"/>
    </source>
</evidence>
<dbReference type="AlphaFoldDB" id="A0A918M501"/>